<comment type="similarity">
    <text evidence="1">Belongs to the MlaA family.</text>
</comment>
<comment type="caution">
    <text evidence="4">The sequence shown here is derived from an EMBL/GenBank/DDBJ whole genome shotgun (WGS) entry which is preliminary data.</text>
</comment>
<organism evidence="4">
    <name type="scientific">Halopseudomonas xinjiangensis</name>
    <dbReference type="NCBI Taxonomy" id="487184"/>
    <lineage>
        <taxon>Bacteria</taxon>
        <taxon>Pseudomonadati</taxon>
        <taxon>Pseudomonadota</taxon>
        <taxon>Gammaproteobacteria</taxon>
        <taxon>Pseudomonadales</taxon>
        <taxon>Pseudomonadaceae</taxon>
        <taxon>Halopseudomonas</taxon>
    </lineage>
</organism>
<dbReference type="GO" id="GO:0016020">
    <property type="term" value="C:membrane"/>
    <property type="evidence" value="ECO:0007669"/>
    <property type="project" value="InterPro"/>
</dbReference>
<sequence length="247" mass="27737">MLAFVEQGSVSSGTGEIPEYRDPLEGLEMNSDEAEYQFERSSLRALKVQDPLEGFNRQIYRFNGQFDEYVYLPVVRGYVWATPAVVRTGVSNVFNNLGDVPNLANSLAQGKVTQSMRTTARLLLNTTVGLLGIFDVAGAAGLPQEPEDFGQTMGRYGAPMGPYLVVPFLGPSSLRDATGSLADWTLQGSVDYLNNRQFMADQVWPYGLYAVDLRYQNDFRYGALDSLFEYDQVRYLYTKLRELQIQQ</sequence>
<proteinExistence type="inferred from homology"/>
<reference evidence="4" key="1">
    <citation type="journal article" date="2020" name="mSystems">
        <title>Genome- and Community-Level Interaction Insights into Carbon Utilization and Element Cycling Functions of Hydrothermarchaeota in Hydrothermal Sediment.</title>
        <authorList>
            <person name="Zhou Z."/>
            <person name="Liu Y."/>
            <person name="Xu W."/>
            <person name="Pan J."/>
            <person name="Luo Z.H."/>
            <person name="Li M."/>
        </authorList>
    </citation>
    <scope>NUCLEOTIDE SEQUENCE [LARGE SCALE GENOMIC DNA]</scope>
    <source>
        <strain evidence="4">HyVt-324</strain>
    </source>
</reference>
<dbReference type="Pfam" id="PF04333">
    <property type="entry name" value="MlaA"/>
    <property type="match status" value="1"/>
</dbReference>
<evidence type="ECO:0000256" key="3">
    <source>
        <dbReference type="SAM" id="MobiDB-lite"/>
    </source>
</evidence>
<accession>A0A7V1FR14</accession>
<dbReference type="AlphaFoldDB" id="A0A7V1FR14"/>
<dbReference type="PRINTS" id="PR01805">
    <property type="entry name" value="VACJLIPOPROT"/>
</dbReference>
<keyword evidence="4" id="KW-0449">Lipoprotein</keyword>
<dbReference type="InterPro" id="IPR007428">
    <property type="entry name" value="MlaA"/>
</dbReference>
<evidence type="ECO:0000256" key="1">
    <source>
        <dbReference type="ARBA" id="ARBA00010634"/>
    </source>
</evidence>
<evidence type="ECO:0000256" key="2">
    <source>
        <dbReference type="ARBA" id="ARBA00022729"/>
    </source>
</evidence>
<dbReference type="PANTHER" id="PTHR30035">
    <property type="entry name" value="LIPOPROTEIN VACJ-RELATED"/>
    <property type="match status" value="1"/>
</dbReference>
<feature type="region of interest" description="Disordered" evidence="3">
    <location>
        <begin position="1"/>
        <end position="22"/>
    </location>
</feature>
<gene>
    <name evidence="4" type="ORF">ENH64_01365</name>
</gene>
<dbReference type="GO" id="GO:0120010">
    <property type="term" value="P:intermembrane phospholipid transfer"/>
    <property type="evidence" value="ECO:0007669"/>
    <property type="project" value="TreeGrafter"/>
</dbReference>
<protein>
    <submittedName>
        <fullName evidence="4">VacJ family lipoprotein</fullName>
    </submittedName>
</protein>
<dbReference type="Proteomes" id="UP000885703">
    <property type="component" value="Unassembled WGS sequence"/>
</dbReference>
<evidence type="ECO:0000313" key="4">
    <source>
        <dbReference type="EMBL" id="HDZ55112.1"/>
    </source>
</evidence>
<keyword evidence="2" id="KW-0732">Signal</keyword>
<dbReference type="EMBL" id="DRFO01000006">
    <property type="protein sequence ID" value="HDZ55112.1"/>
    <property type="molecule type" value="Genomic_DNA"/>
</dbReference>
<name>A0A7V1FR14_9GAMM</name>
<dbReference type="PANTHER" id="PTHR30035:SF3">
    <property type="entry name" value="INTERMEMBRANE PHOSPHOLIPID TRANSPORT SYSTEM LIPOPROTEIN MLAA"/>
    <property type="match status" value="1"/>
</dbReference>